<feature type="compositionally biased region" description="Polar residues" evidence="1">
    <location>
        <begin position="292"/>
        <end position="315"/>
    </location>
</feature>
<dbReference type="GO" id="GO:0006893">
    <property type="term" value="P:Golgi to plasma membrane transport"/>
    <property type="evidence" value="ECO:0007669"/>
    <property type="project" value="TreeGrafter"/>
</dbReference>
<dbReference type="Proteomes" id="UP000095009">
    <property type="component" value="Unassembled WGS sequence"/>
</dbReference>
<dbReference type="InterPro" id="IPR013783">
    <property type="entry name" value="Ig-like_fold"/>
</dbReference>
<dbReference type="Pfam" id="PF16893">
    <property type="entry name" value="fn3_2"/>
    <property type="match status" value="1"/>
</dbReference>
<dbReference type="SMART" id="SM00292">
    <property type="entry name" value="BRCT"/>
    <property type="match status" value="1"/>
</dbReference>
<dbReference type="Pfam" id="PF00533">
    <property type="entry name" value="BRCT"/>
    <property type="match status" value="1"/>
</dbReference>
<dbReference type="GO" id="GO:0034044">
    <property type="term" value="C:exomer complex"/>
    <property type="evidence" value="ECO:0007669"/>
    <property type="project" value="TreeGrafter"/>
</dbReference>
<feature type="domain" description="Fibronectin type-III" evidence="3">
    <location>
        <begin position="76"/>
        <end position="170"/>
    </location>
</feature>
<feature type="compositionally biased region" description="Polar residues" evidence="1">
    <location>
        <begin position="443"/>
        <end position="452"/>
    </location>
</feature>
<dbReference type="AlphaFoldDB" id="A0A1E3PGB6"/>
<feature type="compositionally biased region" description="Basic residues" evidence="1">
    <location>
        <begin position="462"/>
        <end position="471"/>
    </location>
</feature>
<dbReference type="InterPro" id="IPR036420">
    <property type="entry name" value="BRCT_dom_sf"/>
</dbReference>
<dbReference type="GO" id="GO:0005802">
    <property type="term" value="C:trans-Golgi network"/>
    <property type="evidence" value="ECO:0007669"/>
    <property type="project" value="TreeGrafter"/>
</dbReference>
<evidence type="ECO:0000259" key="2">
    <source>
        <dbReference type="PROSITE" id="PS50172"/>
    </source>
</evidence>
<dbReference type="InterPro" id="IPR001357">
    <property type="entry name" value="BRCT_dom"/>
</dbReference>
<dbReference type="OrthoDB" id="245697at2759"/>
<proteinExistence type="predicted"/>
<feature type="domain" description="BRCT" evidence="2">
    <location>
        <begin position="164"/>
        <end position="256"/>
    </location>
</feature>
<evidence type="ECO:0008006" key="6">
    <source>
        <dbReference type="Google" id="ProtNLM"/>
    </source>
</evidence>
<sequence>MVEVSLTVGKLDASLALLLTKDHHLIEFPTILLPDDVEAGSIIKIVCEKDTRQEQREAEEFETVQDEILHTFGTKEPLSPVLWTKNITQTSVVLEWDPIEVGHSDVHSLTLYKNGSRVGIIPQPLTRTASKLSGLSIDAVYNFQLALATSAGLYLSNVLEFKTHKMTDLSGVTVCIGTIDESEGVTLEEIQESLKRIGSKPIQSEVKLDTTHFLCTAGVGSEWSKALQSNIPVVRPDWILACEYERRLVGVRSYYLDADPKTRPPVKRRADSIGSSAPTSRDVNLATPIPEKQQQAKPDATMHSSETYMSVISQDQQLSSPEQEPLQEEPLQEEPLQGESSEESNPITSLEKGEHRDLMLTLASTEPESHPASTLGLTSHTADNADVYADEYDSIDEEAANDENSNEPAVVTENLTNHAGEVNETANFAEFASSTADDRETEVTTPVISVPSSPIVGTPSSKHNRKKKNKK</sequence>
<reference evidence="4 5" key="1">
    <citation type="journal article" date="2016" name="Proc. Natl. Acad. Sci. U.S.A.">
        <title>Comparative genomics of biotechnologically important yeasts.</title>
        <authorList>
            <person name="Riley R."/>
            <person name="Haridas S."/>
            <person name="Wolfe K.H."/>
            <person name="Lopes M.R."/>
            <person name="Hittinger C.T."/>
            <person name="Goeker M."/>
            <person name="Salamov A.A."/>
            <person name="Wisecaver J.H."/>
            <person name="Long T.M."/>
            <person name="Calvey C.H."/>
            <person name="Aerts A.L."/>
            <person name="Barry K.W."/>
            <person name="Choi C."/>
            <person name="Clum A."/>
            <person name="Coughlan A.Y."/>
            <person name="Deshpande S."/>
            <person name="Douglass A.P."/>
            <person name="Hanson S.J."/>
            <person name="Klenk H.-P."/>
            <person name="LaButti K.M."/>
            <person name="Lapidus A."/>
            <person name="Lindquist E.A."/>
            <person name="Lipzen A.M."/>
            <person name="Meier-Kolthoff J.P."/>
            <person name="Ohm R.A."/>
            <person name="Otillar R.P."/>
            <person name="Pangilinan J.L."/>
            <person name="Peng Y."/>
            <person name="Rokas A."/>
            <person name="Rosa C.A."/>
            <person name="Scheuner C."/>
            <person name="Sibirny A.A."/>
            <person name="Slot J.C."/>
            <person name="Stielow J.B."/>
            <person name="Sun H."/>
            <person name="Kurtzman C.P."/>
            <person name="Blackwell M."/>
            <person name="Grigoriev I.V."/>
            <person name="Jeffries T.W."/>
        </authorList>
    </citation>
    <scope>NUCLEOTIDE SEQUENCE [LARGE SCALE GENOMIC DNA]</scope>
    <source>
        <strain evidence="4 5">DSM 6958</strain>
    </source>
</reference>
<evidence type="ECO:0000259" key="3">
    <source>
        <dbReference type="PROSITE" id="PS50853"/>
    </source>
</evidence>
<dbReference type="GO" id="GO:0000747">
    <property type="term" value="P:conjugation with cellular fusion"/>
    <property type="evidence" value="ECO:0007669"/>
    <property type="project" value="TreeGrafter"/>
</dbReference>
<accession>A0A1E3PGB6</accession>
<dbReference type="SUPFAM" id="SSF52113">
    <property type="entry name" value="BRCT domain"/>
    <property type="match status" value="1"/>
</dbReference>
<dbReference type="InterPro" id="IPR031669">
    <property type="entry name" value="Fn3_2"/>
</dbReference>
<dbReference type="PANTHER" id="PTHR47351">
    <property type="entry name" value="CHITIN BIOSYNTHESIS PROTEIN CHS5"/>
    <property type="match status" value="1"/>
</dbReference>
<evidence type="ECO:0000313" key="5">
    <source>
        <dbReference type="Proteomes" id="UP000095009"/>
    </source>
</evidence>
<dbReference type="InterPro" id="IPR003961">
    <property type="entry name" value="FN3_dom"/>
</dbReference>
<protein>
    <recommendedName>
        <fullName evidence="6">BRCT domain-containing protein</fullName>
    </recommendedName>
</protein>
<dbReference type="InterPro" id="IPR031673">
    <property type="entry name" value="Chs5_N"/>
</dbReference>
<gene>
    <name evidence="4" type="ORF">NADFUDRAFT_47574</name>
</gene>
<evidence type="ECO:0000256" key="1">
    <source>
        <dbReference type="SAM" id="MobiDB-lite"/>
    </source>
</evidence>
<feature type="compositionally biased region" description="Polar residues" evidence="1">
    <location>
        <begin position="273"/>
        <end position="282"/>
    </location>
</feature>
<feature type="region of interest" description="Disordered" evidence="1">
    <location>
        <begin position="433"/>
        <end position="471"/>
    </location>
</feature>
<feature type="region of interest" description="Disordered" evidence="1">
    <location>
        <begin position="259"/>
        <end position="352"/>
    </location>
</feature>
<dbReference type="Gene3D" id="2.60.40.10">
    <property type="entry name" value="Immunoglobulins"/>
    <property type="match status" value="1"/>
</dbReference>
<dbReference type="CDD" id="cd13945">
    <property type="entry name" value="Chs5_N"/>
    <property type="match status" value="1"/>
</dbReference>
<dbReference type="Gene3D" id="6.20.120.50">
    <property type="match status" value="1"/>
</dbReference>
<dbReference type="InterPro" id="IPR052827">
    <property type="entry name" value="CHS_Export/Cell_Fusion_Reg"/>
</dbReference>
<dbReference type="Gene3D" id="3.40.50.10190">
    <property type="entry name" value="BRCT domain"/>
    <property type="match status" value="1"/>
</dbReference>
<evidence type="ECO:0000313" key="4">
    <source>
        <dbReference type="EMBL" id="ODQ64360.1"/>
    </source>
</evidence>
<dbReference type="SUPFAM" id="SSF49265">
    <property type="entry name" value="Fibronectin type III"/>
    <property type="match status" value="1"/>
</dbReference>
<dbReference type="Pfam" id="PF16892">
    <property type="entry name" value="CHS5_N"/>
    <property type="match status" value="1"/>
</dbReference>
<dbReference type="EMBL" id="KV454412">
    <property type="protein sequence ID" value="ODQ64360.1"/>
    <property type="molecule type" value="Genomic_DNA"/>
</dbReference>
<dbReference type="GO" id="GO:0046983">
    <property type="term" value="F:protein dimerization activity"/>
    <property type="evidence" value="ECO:0007669"/>
    <property type="project" value="InterPro"/>
</dbReference>
<dbReference type="PROSITE" id="PS50853">
    <property type="entry name" value="FN3"/>
    <property type="match status" value="1"/>
</dbReference>
<name>A0A1E3PGB6_9ASCO</name>
<keyword evidence="5" id="KW-1185">Reference proteome</keyword>
<dbReference type="STRING" id="857566.A0A1E3PGB6"/>
<dbReference type="InterPro" id="IPR036116">
    <property type="entry name" value="FN3_sf"/>
</dbReference>
<organism evidence="4 5">
    <name type="scientific">Nadsonia fulvescens var. elongata DSM 6958</name>
    <dbReference type="NCBI Taxonomy" id="857566"/>
    <lineage>
        <taxon>Eukaryota</taxon>
        <taxon>Fungi</taxon>
        <taxon>Dikarya</taxon>
        <taxon>Ascomycota</taxon>
        <taxon>Saccharomycotina</taxon>
        <taxon>Dipodascomycetes</taxon>
        <taxon>Dipodascales</taxon>
        <taxon>Dipodascales incertae sedis</taxon>
        <taxon>Nadsonia</taxon>
    </lineage>
</organism>
<dbReference type="PROSITE" id="PS50172">
    <property type="entry name" value="BRCT"/>
    <property type="match status" value="1"/>
</dbReference>
<dbReference type="PANTHER" id="PTHR47351:SF1">
    <property type="entry name" value="CHITIN BIOSYNTHESIS PROTEIN CHS5"/>
    <property type="match status" value="1"/>
</dbReference>